<proteinExistence type="predicted"/>
<dbReference type="InParanoid" id="A0A804N4U7"/>
<reference evidence="2" key="2">
    <citation type="submission" date="2019-07" db="EMBL/GenBank/DDBJ databases">
        <authorList>
            <person name="Seetharam A."/>
            <person name="Woodhouse M."/>
            <person name="Cannon E."/>
        </authorList>
    </citation>
    <scope>NUCLEOTIDE SEQUENCE [LARGE SCALE GENOMIC DNA]</scope>
    <source>
        <strain evidence="2">cv. B73</strain>
    </source>
</reference>
<dbReference type="EnsemblPlants" id="Zm00001eb135160_T001">
    <property type="protein sequence ID" value="Zm00001eb135160_P001"/>
    <property type="gene ID" value="Zm00001eb135160"/>
</dbReference>
<keyword evidence="3" id="KW-1185">Reference proteome</keyword>
<feature type="region of interest" description="Disordered" evidence="1">
    <location>
        <begin position="141"/>
        <end position="161"/>
    </location>
</feature>
<dbReference type="AlphaFoldDB" id="A0A804N4U7"/>
<feature type="compositionally biased region" description="Low complexity" evidence="1">
    <location>
        <begin position="143"/>
        <end position="161"/>
    </location>
</feature>
<protein>
    <submittedName>
        <fullName evidence="2">Uncharacterized protein</fullName>
    </submittedName>
</protein>
<evidence type="ECO:0000313" key="3">
    <source>
        <dbReference type="Proteomes" id="UP000007305"/>
    </source>
</evidence>
<name>A0A804N4U7_MAIZE</name>
<evidence type="ECO:0000313" key="2">
    <source>
        <dbReference type="EnsemblPlants" id="Zm00001eb135160_P001"/>
    </source>
</evidence>
<dbReference type="Gramene" id="Zm00001eb135160_T001">
    <property type="protein sequence ID" value="Zm00001eb135160_P001"/>
    <property type="gene ID" value="Zm00001eb135160"/>
</dbReference>
<dbReference type="Proteomes" id="UP000007305">
    <property type="component" value="Chromosome 3"/>
</dbReference>
<reference evidence="3" key="1">
    <citation type="submission" date="2015-12" db="EMBL/GenBank/DDBJ databases">
        <title>Update maize B73 reference genome by single molecule sequencing technologies.</title>
        <authorList>
            <consortium name="Maize Genome Sequencing Project"/>
            <person name="Ware D."/>
        </authorList>
    </citation>
    <scope>NUCLEOTIDE SEQUENCE [LARGE SCALE GENOMIC DNA]</scope>
    <source>
        <strain evidence="3">cv. B73</strain>
    </source>
</reference>
<organism evidence="2 3">
    <name type="scientific">Zea mays</name>
    <name type="common">Maize</name>
    <dbReference type="NCBI Taxonomy" id="4577"/>
    <lineage>
        <taxon>Eukaryota</taxon>
        <taxon>Viridiplantae</taxon>
        <taxon>Streptophyta</taxon>
        <taxon>Embryophyta</taxon>
        <taxon>Tracheophyta</taxon>
        <taxon>Spermatophyta</taxon>
        <taxon>Magnoliopsida</taxon>
        <taxon>Liliopsida</taxon>
        <taxon>Poales</taxon>
        <taxon>Poaceae</taxon>
        <taxon>PACMAD clade</taxon>
        <taxon>Panicoideae</taxon>
        <taxon>Andropogonodae</taxon>
        <taxon>Andropogoneae</taxon>
        <taxon>Tripsacinae</taxon>
        <taxon>Zea</taxon>
    </lineage>
</organism>
<accession>A0A804N4U7</accession>
<reference evidence="2" key="3">
    <citation type="submission" date="2021-05" db="UniProtKB">
        <authorList>
            <consortium name="EnsemblPlants"/>
        </authorList>
    </citation>
    <scope>IDENTIFICATION</scope>
    <source>
        <strain evidence="2">cv. B73</strain>
    </source>
</reference>
<evidence type="ECO:0000256" key="1">
    <source>
        <dbReference type="SAM" id="MobiDB-lite"/>
    </source>
</evidence>
<sequence length="210" mass="22335">MLISSPRAAFSCSVPCRAAAEFPARSFFSSQSSKLSARRGFLAMAAPASLLPAPRPAASLSPSARLPCIARSLLQARRQSSPAAPRALLPELAQIRQFLLCSSPSPSSTSNCFPMAFSVSPCSLLPQARCVPPSSRILPRPVPSAAGQARRPSPSPSQLRSFPWRFPHATLPARNSPVVQLTAPWIPGHRACFLSPSALLTFLTRAPSRA</sequence>